<feature type="domain" description="N-terminal" evidence="1">
    <location>
        <begin position="9"/>
        <end position="134"/>
    </location>
</feature>
<dbReference type="Pfam" id="PF18818">
    <property type="entry name" value="MPTase-PolyVal"/>
    <property type="match status" value="1"/>
</dbReference>
<comment type="caution">
    <text evidence="3">The sequence shown here is derived from an EMBL/GenBank/DDBJ whole genome shotgun (WGS) entry which is preliminary data.</text>
</comment>
<evidence type="ECO:0000259" key="1">
    <source>
        <dbReference type="Pfam" id="PF08401"/>
    </source>
</evidence>
<evidence type="ECO:0000313" key="4">
    <source>
        <dbReference type="Proteomes" id="UP001276854"/>
    </source>
</evidence>
<keyword evidence="4" id="KW-1185">Reference proteome</keyword>
<protein>
    <submittedName>
        <fullName evidence="3">Zincin-like metallopeptidase domain-containing protein</fullName>
    </submittedName>
</protein>
<gene>
    <name evidence="3" type="ORF">RZO55_18570</name>
</gene>
<organism evidence="3 4">
    <name type="scientific">Clostridium boliviensis</name>
    <dbReference type="NCBI Taxonomy" id="318465"/>
    <lineage>
        <taxon>Bacteria</taxon>
        <taxon>Bacillati</taxon>
        <taxon>Bacillota</taxon>
        <taxon>Clostridia</taxon>
        <taxon>Eubacteriales</taxon>
        <taxon>Clostridiaceae</taxon>
        <taxon>Clostridium</taxon>
    </lineage>
</organism>
<dbReference type="InterPro" id="IPR013610">
    <property type="entry name" value="ArdC_N"/>
</dbReference>
<proteinExistence type="predicted"/>
<accession>A0ABU4GPR5</accession>
<feature type="domain" description="Polyvalent protein metallopeptidase" evidence="2">
    <location>
        <begin position="158"/>
        <end position="283"/>
    </location>
</feature>
<dbReference type="InterPro" id="IPR041459">
    <property type="entry name" value="MPTase-PolyVal"/>
</dbReference>
<dbReference type="EMBL" id="JAWONS010000279">
    <property type="protein sequence ID" value="MDW2799583.1"/>
    <property type="molecule type" value="Genomic_DNA"/>
</dbReference>
<name>A0ABU4GPR5_9CLOT</name>
<reference evidence="3 4" key="1">
    <citation type="submission" date="2023-10" db="EMBL/GenBank/DDBJ databases">
        <title>A novel Glycoside Hydrolase 43-Like Enzyme from Clostrdium boliviensis is an Endo-xylanase, and a Candidate for Xylooligosaccharides Production from Different Xylan Substrates.</title>
        <authorList>
            <person name="Alvarez M.T."/>
            <person name="Rocabado-Villegas L.R."/>
            <person name="Salas-Veizaga D.M."/>
            <person name="Linares-Pasten J.A."/>
            <person name="Gudmundsdottir E.E."/>
            <person name="Hreggvidsson G.O."/>
            <person name="Adlercreutz P."/>
            <person name="Nordberg Karlsson E."/>
        </authorList>
    </citation>
    <scope>NUCLEOTIDE SEQUENCE [LARGE SCALE GENOMIC DNA]</scope>
    <source>
        <strain evidence="3 4">E-1</strain>
    </source>
</reference>
<evidence type="ECO:0000313" key="3">
    <source>
        <dbReference type="EMBL" id="MDW2799583.1"/>
    </source>
</evidence>
<evidence type="ECO:0000259" key="2">
    <source>
        <dbReference type="Pfam" id="PF18818"/>
    </source>
</evidence>
<dbReference type="Pfam" id="PF08401">
    <property type="entry name" value="ArdcN"/>
    <property type="match status" value="1"/>
</dbReference>
<dbReference type="Proteomes" id="UP001276854">
    <property type="component" value="Unassembled WGS sequence"/>
</dbReference>
<sequence>MADKKKPYHVQVAERLIEQLEKGTAPWQKPWEPGDPNSMLPWNPITGKRYKGVNVIHLMAQGYSDPRWMTYKQAQSVGAYVRRGEKGTRIQYWKFTETRPVLDENGKPVLDENGKPVKEEVKLERPRVFYATVFNAQQIEGLPPLERKKKEIQWDPIERAERILQASEAKIYHGEIDRAFYRPSTDSIHLPAKDQFPTAAGYYATALHELGHWTGHPSRLNRDLNHPFGSPEYAKEELRAEIASMILGDELGIGYDPGQHAAYVKSWIEVLKNDPLEIFRAAAAAEKIQGYILDLEKEQKKETTFHQDQTVQRDQAVRVVGSEGDAYRLQVPDEIRNLTPGERIGCYVTDGKTLGYAPVRTDGQGNFFIKKEEIQWNRNPNIRLSYHNENGQKYLKMDGEMKGKAYIDKPKPLHELTWEMELKKERFQQKQQEITMERGLER</sequence>